<comment type="similarity">
    <text evidence="2">Belongs to the lipase maturation factor family.</text>
</comment>
<evidence type="ECO:0000256" key="7">
    <source>
        <dbReference type="SAM" id="Phobius"/>
    </source>
</evidence>
<keyword evidence="4" id="KW-0256">Endoplasmic reticulum</keyword>
<dbReference type="Pfam" id="PF06762">
    <property type="entry name" value="LMF1"/>
    <property type="match status" value="1"/>
</dbReference>
<evidence type="ECO:0000259" key="8">
    <source>
        <dbReference type="Pfam" id="PF06762"/>
    </source>
</evidence>
<dbReference type="InterPro" id="IPR009613">
    <property type="entry name" value="LMF"/>
</dbReference>
<dbReference type="GO" id="GO:0051604">
    <property type="term" value="P:protein maturation"/>
    <property type="evidence" value="ECO:0007669"/>
    <property type="project" value="InterPro"/>
</dbReference>
<keyword evidence="5 7" id="KW-1133">Transmembrane helix</keyword>
<reference evidence="10" key="1">
    <citation type="submission" date="2024-04" db="EMBL/GenBank/DDBJ databases">
        <authorList>
            <person name="Roder T."/>
            <person name="Oberhansli S."/>
            <person name="Kreuzer M."/>
        </authorList>
    </citation>
    <scope>NUCLEOTIDE SEQUENCE</scope>
    <source>
        <strain evidence="10">LWS13-1.2</strain>
    </source>
</reference>
<dbReference type="InterPro" id="IPR057434">
    <property type="entry name" value="LMF1/2_N"/>
</dbReference>
<sequence length="494" mass="56019">MNGFAAVDFEFARQVLQRGVAALFVVAFVSTLNQFRPLLGEHGLLPAPELLDWARSSTRGRRLLRPTLFRWLSYSDRRLVALCVTGVVVAAALVIGIPQLGPPWVPMLCFLGLWFGYMSITSIGQTFYGFGWEMLLLEAGFLAAFLGSDRQPPPTVVIVLFWWLVFRLEFGAGMIKIRGGREWRDLTALMYHHETQPMPGPLSRQAHLLPAWFHRGEVLGNHFSQLVVPWFLFAPLLGLFVPGPVPAIIGAVAAAIVIATQTWLVLTGNFAWLNWMTIVLAFSAIGLPGIGAEHAPAASDPPWTLDGLPVYWLVVTCGVGVLYLVLSWSPLQNLFAHRQLMNASFNRWQLANAYGAFGTVTKQRIEIVVEGTTDEDPDAATWREYAFKGKPGDVRRIPRQFAPYHLRLDWLMWFLPLGRSLEDWFTTFLVRLLEADAATLRLLAHDPFAGERPRWVRAVSYRYRFTTREEFRRTHARWVRDRRRPVMGPVSLRR</sequence>
<keyword evidence="6 7" id="KW-0472">Membrane</keyword>
<feature type="domain" description="Lipase maturation factor 1/2 C-terminal" evidence="9">
    <location>
        <begin position="350"/>
        <end position="485"/>
    </location>
</feature>
<dbReference type="AlphaFoldDB" id="A0AAU6SAW0"/>
<accession>A0AAU6SAW0</accession>
<dbReference type="PANTHER" id="PTHR14463:SF10">
    <property type="entry name" value="LIPASE MATURATION FACTOR 1"/>
    <property type="match status" value="1"/>
</dbReference>
<comment type="subcellular location">
    <subcellularLocation>
        <location evidence="1">Endoplasmic reticulum membrane</location>
        <topology evidence="1">Multi-pass membrane protein</topology>
    </subcellularLocation>
</comment>
<evidence type="ECO:0000313" key="10">
    <source>
        <dbReference type="EMBL" id="WZO34088.1"/>
    </source>
</evidence>
<feature type="transmembrane region" description="Helical" evidence="7">
    <location>
        <begin position="79"/>
        <end position="97"/>
    </location>
</feature>
<keyword evidence="3 7" id="KW-0812">Transmembrane</keyword>
<organism evidence="10">
    <name type="scientific">Microbacterium sp. LWS13-1.2</name>
    <dbReference type="NCBI Taxonomy" id="3135264"/>
    <lineage>
        <taxon>Bacteria</taxon>
        <taxon>Bacillati</taxon>
        <taxon>Actinomycetota</taxon>
        <taxon>Actinomycetes</taxon>
        <taxon>Micrococcales</taxon>
        <taxon>Microbacteriaceae</taxon>
        <taxon>Microbacterium</taxon>
    </lineage>
</organism>
<dbReference type="PANTHER" id="PTHR14463">
    <property type="entry name" value="LIPASE MATURATION FACTOR"/>
    <property type="match status" value="1"/>
</dbReference>
<evidence type="ECO:0000259" key="9">
    <source>
        <dbReference type="Pfam" id="PF25179"/>
    </source>
</evidence>
<evidence type="ECO:0000256" key="5">
    <source>
        <dbReference type="ARBA" id="ARBA00022989"/>
    </source>
</evidence>
<feature type="transmembrane region" description="Helical" evidence="7">
    <location>
        <begin position="273"/>
        <end position="290"/>
    </location>
</feature>
<evidence type="ECO:0000256" key="3">
    <source>
        <dbReference type="ARBA" id="ARBA00022692"/>
    </source>
</evidence>
<feature type="domain" description="Lipase maturation factor 1/2 N-terminal" evidence="8">
    <location>
        <begin position="128"/>
        <end position="285"/>
    </location>
</feature>
<evidence type="ECO:0000256" key="1">
    <source>
        <dbReference type="ARBA" id="ARBA00004477"/>
    </source>
</evidence>
<gene>
    <name evidence="10" type="ORF">MRBLWS13_001731</name>
</gene>
<dbReference type="InterPro" id="IPR057433">
    <property type="entry name" value="LMF1/2_C"/>
</dbReference>
<dbReference type="EMBL" id="CP151632">
    <property type="protein sequence ID" value="WZO34088.1"/>
    <property type="molecule type" value="Genomic_DNA"/>
</dbReference>
<dbReference type="RefSeq" id="WP_349428633.1">
    <property type="nucleotide sequence ID" value="NZ_CP151632.1"/>
</dbReference>
<feature type="transmembrane region" description="Helical" evidence="7">
    <location>
        <begin position="310"/>
        <end position="331"/>
    </location>
</feature>
<name>A0AAU6SAW0_9MICO</name>
<dbReference type="Pfam" id="PF25179">
    <property type="entry name" value="LMF1_C"/>
    <property type="match status" value="1"/>
</dbReference>
<protein>
    <submittedName>
        <fullName evidence="10">Lipase maturation factor family protein</fullName>
    </submittedName>
</protein>
<feature type="transmembrane region" description="Helical" evidence="7">
    <location>
        <begin position="15"/>
        <end position="32"/>
    </location>
</feature>
<feature type="transmembrane region" description="Helical" evidence="7">
    <location>
        <begin position="247"/>
        <end position="266"/>
    </location>
</feature>
<evidence type="ECO:0000256" key="6">
    <source>
        <dbReference type="ARBA" id="ARBA00023136"/>
    </source>
</evidence>
<evidence type="ECO:0000256" key="4">
    <source>
        <dbReference type="ARBA" id="ARBA00022824"/>
    </source>
</evidence>
<evidence type="ECO:0000256" key="2">
    <source>
        <dbReference type="ARBA" id="ARBA00005512"/>
    </source>
</evidence>
<feature type="transmembrane region" description="Helical" evidence="7">
    <location>
        <begin position="154"/>
        <end position="175"/>
    </location>
</feature>
<proteinExistence type="inferred from homology"/>